<evidence type="ECO:0000256" key="1">
    <source>
        <dbReference type="SAM" id="MobiDB-lite"/>
    </source>
</evidence>
<protein>
    <submittedName>
        <fullName evidence="4">DUF2382 domain-containing protein</fullName>
    </submittedName>
</protein>
<accession>A0A4Z0HFL2</accession>
<proteinExistence type="predicted"/>
<comment type="caution">
    <text evidence="4">The sequence shown here is derived from an EMBL/GenBank/DDBJ whole genome shotgun (WGS) entry which is preliminary data.</text>
</comment>
<feature type="domain" description="PRC-barrel" evidence="2">
    <location>
        <begin position="7"/>
        <end position="75"/>
    </location>
</feature>
<dbReference type="Pfam" id="PF09557">
    <property type="entry name" value="DUF2382"/>
    <property type="match status" value="1"/>
</dbReference>
<feature type="compositionally biased region" description="Low complexity" evidence="1">
    <location>
        <begin position="134"/>
        <end position="143"/>
    </location>
</feature>
<dbReference type="PANTHER" id="PTHR38463">
    <property type="entry name" value="STRESS RESPONSE PROTEIN YSNF"/>
    <property type="match status" value="1"/>
</dbReference>
<evidence type="ECO:0000259" key="3">
    <source>
        <dbReference type="Pfam" id="PF09557"/>
    </source>
</evidence>
<feature type="compositionally biased region" description="Basic and acidic residues" evidence="1">
    <location>
        <begin position="146"/>
        <end position="167"/>
    </location>
</feature>
<organism evidence="4 5">
    <name type="scientific">Streptomyces palmae</name>
    <dbReference type="NCBI Taxonomy" id="1701085"/>
    <lineage>
        <taxon>Bacteria</taxon>
        <taxon>Bacillati</taxon>
        <taxon>Actinomycetota</taxon>
        <taxon>Actinomycetes</taxon>
        <taxon>Kitasatosporales</taxon>
        <taxon>Streptomycetaceae</taxon>
        <taxon>Streptomyces</taxon>
    </lineage>
</organism>
<name>A0A4Z0HFL2_9ACTN</name>
<dbReference type="AlphaFoldDB" id="A0A4Z0HFL2"/>
<feature type="region of interest" description="Disordered" evidence="1">
    <location>
        <begin position="207"/>
        <end position="242"/>
    </location>
</feature>
<feature type="domain" description="DUF2382" evidence="3">
    <location>
        <begin position="238"/>
        <end position="349"/>
    </location>
</feature>
<evidence type="ECO:0000313" key="4">
    <source>
        <dbReference type="EMBL" id="TGB17282.1"/>
    </source>
</evidence>
<evidence type="ECO:0000259" key="2">
    <source>
        <dbReference type="Pfam" id="PF05239"/>
    </source>
</evidence>
<dbReference type="InterPro" id="IPR019060">
    <property type="entry name" value="DUF2382"/>
</dbReference>
<feature type="region of interest" description="Disordered" evidence="1">
    <location>
        <begin position="108"/>
        <end position="168"/>
    </location>
</feature>
<sequence>MITKEQIPEVLDHPVYDAEGTKIGNARHVFLDDVTGKPDWVSVRTGLFGLSESFVPVHDATLVQDRLEVPFTKDKVKEAPHVAVDAGGHLSAGEERKLYRHYGMDWGAADRPVGERGTGRTGGTVTEGTGGMGAASAASASARGGRGQDTEGGRYPERGQDAERRQEAAYGQDTLDAGAAEPYPGAGLGTPGAAEGTGTGMNAGRGMAGETPTGRTGDTTAAGKTGWQPGTEHEHSMLRSEEELRVGVETAVTGRARLHRYVDTEHVERRVPLRHEELVVEREPISEAERVRGTRDRALSEAEDEMVLHEERAVVRTEVVPKERVRLRVEERMTEETVGGDVRRERIEIEAEEGPAAGGTRGTRQTPGAPKTGGTREGDLGLGGGKGADPFS</sequence>
<dbReference type="Proteomes" id="UP000297948">
    <property type="component" value="Unassembled WGS sequence"/>
</dbReference>
<dbReference type="InterPro" id="IPR052967">
    <property type="entry name" value="Stress_Response_Assoc"/>
</dbReference>
<evidence type="ECO:0000313" key="5">
    <source>
        <dbReference type="Proteomes" id="UP000297948"/>
    </source>
</evidence>
<reference evidence="4 5" key="1">
    <citation type="submission" date="2019-03" db="EMBL/GenBank/DDBJ databases">
        <authorList>
            <person name="Gonzalez-Pimentel J.L."/>
        </authorList>
    </citation>
    <scope>NUCLEOTIDE SEQUENCE [LARGE SCALE GENOMIC DNA]</scope>
    <source>
        <strain evidence="4 5">JCM 31289</strain>
    </source>
</reference>
<dbReference type="InterPro" id="IPR027275">
    <property type="entry name" value="PRC-brl_dom"/>
</dbReference>
<dbReference type="RefSeq" id="WP_135337476.1">
    <property type="nucleotide sequence ID" value="NZ_JBHLTX010000022.1"/>
</dbReference>
<dbReference type="InterPro" id="IPR014747">
    <property type="entry name" value="Bac_photo_RC_H_C"/>
</dbReference>
<dbReference type="Gene3D" id="3.90.50.10">
    <property type="entry name" value="Photosynthetic Reaction Center, subunit H, domain 2"/>
    <property type="match status" value="1"/>
</dbReference>
<dbReference type="Pfam" id="PF05239">
    <property type="entry name" value="PRC"/>
    <property type="match status" value="1"/>
</dbReference>
<feature type="region of interest" description="Disordered" evidence="1">
    <location>
        <begin position="344"/>
        <end position="392"/>
    </location>
</feature>
<dbReference type="InterPro" id="IPR011033">
    <property type="entry name" value="PRC_barrel-like_sf"/>
</dbReference>
<dbReference type="GO" id="GO:0030077">
    <property type="term" value="C:plasma membrane light-harvesting complex"/>
    <property type="evidence" value="ECO:0007669"/>
    <property type="project" value="InterPro"/>
</dbReference>
<feature type="compositionally biased region" description="Gly residues" evidence="1">
    <location>
        <begin position="380"/>
        <end position="392"/>
    </location>
</feature>
<dbReference type="SUPFAM" id="SSF50346">
    <property type="entry name" value="PRC-barrel domain"/>
    <property type="match status" value="1"/>
</dbReference>
<dbReference type="EMBL" id="SRID01000018">
    <property type="protein sequence ID" value="TGB17282.1"/>
    <property type="molecule type" value="Genomic_DNA"/>
</dbReference>
<dbReference type="GO" id="GO:0019684">
    <property type="term" value="P:photosynthesis, light reaction"/>
    <property type="evidence" value="ECO:0007669"/>
    <property type="project" value="InterPro"/>
</dbReference>
<dbReference type="OrthoDB" id="3712018at2"/>
<feature type="compositionally biased region" description="Basic and acidic residues" evidence="1">
    <location>
        <begin position="231"/>
        <end position="242"/>
    </location>
</feature>
<gene>
    <name evidence="4" type="ORF">E4099_03825</name>
</gene>
<keyword evidence="5" id="KW-1185">Reference proteome</keyword>
<dbReference type="PANTHER" id="PTHR38463:SF1">
    <property type="entry name" value="STRESS RESPONSE PROTEIN YSNF"/>
    <property type="match status" value="1"/>
</dbReference>